<dbReference type="Pfam" id="PF14534">
    <property type="entry name" value="DUF4440"/>
    <property type="match status" value="1"/>
</dbReference>
<accession>A0ABT2H5D3</accession>
<evidence type="ECO:0000313" key="2">
    <source>
        <dbReference type="EMBL" id="MCS5735152.1"/>
    </source>
</evidence>
<organism evidence="2 3">
    <name type="scientific">Herbiconiux daphne</name>
    <dbReference type="NCBI Taxonomy" id="2970914"/>
    <lineage>
        <taxon>Bacteria</taxon>
        <taxon>Bacillati</taxon>
        <taxon>Actinomycetota</taxon>
        <taxon>Actinomycetes</taxon>
        <taxon>Micrococcales</taxon>
        <taxon>Microbacteriaceae</taxon>
        <taxon>Herbiconiux</taxon>
    </lineage>
</organism>
<name>A0ABT2H5D3_9MICO</name>
<evidence type="ECO:0000259" key="1">
    <source>
        <dbReference type="Pfam" id="PF14534"/>
    </source>
</evidence>
<gene>
    <name evidence="2" type="ORF">N1032_15505</name>
</gene>
<reference evidence="2" key="1">
    <citation type="submission" date="2022-08" db="EMBL/GenBank/DDBJ databases">
        <authorList>
            <person name="Deng Y."/>
            <person name="Han X.-F."/>
            <person name="Zhang Y.-Q."/>
        </authorList>
    </citation>
    <scope>NUCLEOTIDE SEQUENCE</scope>
    <source>
        <strain evidence="2">CPCC 203386</strain>
    </source>
</reference>
<feature type="domain" description="DUF4440" evidence="1">
    <location>
        <begin position="16"/>
        <end position="122"/>
    </location>
</feature>
<proteinExistence type="predicted"/>
<sequence length="135" mass="14234">MTDTPEVDQQADAAALTALEDRRFAAMLAGDADALEPLLHDRLGYGHSNANRETKASLLEKIRAGVLDYSRIDHPISDILLSGDTAVVVGTMNASVLIGGNPVELNGSTISVWVRQGAGWQLLAFQPTPIPAAAS</sequence>
<comment type="caution">
    <text evidence="2">The sequence shown here is derived from an EMBL/GenBank/DDBJ whole genome shotgun (WGS) entry which is preliminary data.</text>
</comment>
<dbReference type="Proteomes" id="UP001165586">
    <property type="component" value="Unassembled WGS sequence"/>
</dbReference>
<dbReference type="SUPFAM" id="SSF54427">
    <property type="entry name" value="NTF2-like"/>
    <property type="match status" value="1"/>
</dbReference>
<dbReference type="RefSeq" id="WP_259540059.1">
    <property type="nucleotide sequence ID" value="NZ_JANLCJ010000005.1"/>
</dbReference>
<keyword evidence="3" id="KW-1185">Reference proteome</keyword>
<dbReference type="InterPro" id="IPR032710">
    <property type="entry name" value="NTF2-like_dom_sf"/>
</dbReference>
<evidence type="ECO:0000313" key="3">
    <source>
        <dbReference type="Proteomes" id="UP001165586"/>
    </source>
</evidence>
<dbReference type="InterPro" id="IPR027843">
    <property type="entry name" value="DUF4440"/>
</dbReference>
<dbReference type="Gene3D" id="3.10.450.50">
    <property type="match status" value="1"/>
</dbReference>
<dbReference type="EMBL" id="JANLCJ010000005">
    <property type="protein sequence ID" value="MCS5735152.1"/>
    <property type="molecule type" value="Genomic_DNA"/>
</dbReference>
<protein>
    <submittedName>
        <fullName evidence="2">Nuclear transport factor 2 family protein</fullName>
    </submittedName>
</protein>